<organism evidence="1">
    <name type="scientific">Anopheles darlingi</name>
    <name type="common">Mosquito</name>
    <dbReference type="NCBI Taxonomy" id="43151"/>
    <lineage>
        <taxon>Eukaryota</taxon>
        <taxon>Metazoa</taxon>
        <taxon>Ecdysozoa</taxon>
        <taxon>Arthropoda</taxon>
        <taxon>Hexapoda</taxon>
        <taxon>Insecta</taxon>
        <taxon>Pterygota</taxon>
        <taxon>Neoptera</taxon>
        <taxon>Endopterygota</taxon>
        <taxon>Diptera</taxon>
        <taxon>Nematocera</taxon>
        <taxon>Culicoidea</taxon>
        <taxon>Culicidae</taxon>
        <taxon>Anophelinae</taxon>
        <taxon>Anopheles</taxon>
    </lineage>
</organism>
<reference evidence="1" key="1">
    <citation type="submission" date="2018-01" db="EMBL/GenBank/DDBJ databases">
        <title>An insight into the sialome of Amazonian anophelines.</title>
        <authorList>
            <person name="Ribeiro J.M."/>
            <person name="Scarpassa V."/>
            <person name="Calvo E."/>
        </authorList>
    </citation>
    <scope>NUCLEOTIDE SEQUENCE</scope>
</reference>
<evidence type="ECO:0000313" key="1">
    <source>
        <dbReference type="EMBL" id="MBW75888.1"/>
    </source>
</evidence>
<proteinExistence type="predicted"/>
<protein>
    <submittedName>
        <fullName evidence="1">Putative secreted protein</fullName>
    </submittedName>
</protein>
<dbReference type="EMBL" id="GGFL01011710">
    <property type="protein sequence ID" value="MBW75888.1"/>
    <property type="molecule type" value="Transcribed_RNA"/>
</dbReference>
<dbReference type="AlphaFoldDB" id="A0A2M4DFD4"/>
<name>A0A2M4DFD4_ANODA</name>
<accession>A0A2M4DFD4</accession>
<sequence>MILASGVCLSCGTFAARTLYDGPWQRTISASPTRRTRCSSCTASAFPWCGVVACTNRRLICASRSSS</sequence>